<feature type="region of interest" description="Disordered" evidence="1">
    <location>
        <begin position="116"/>
        <end position="236"/>
    </location>
</feature>
<proteinExistence type="predicted"/>
<dbReference type="EMBL" id="SNYO01000007">
    <property type="protein sequence ID" value="TDQ52703.1"/>
    <property type="molecule type" value="Genomic_DNA"/>
</dbReference>
<accession>A0A4R6V272</accession>
<evidence type="ECO:0000256" key="1">
    <source>
        <dbReference type="SAM" id="MobiDB-lite"/>
    </source>
</evidence>
<organism evidence="3 4">
    <name type="scientific">Actinomycetospora succinea</name>
    <dbReference type="NCBI Taxonomy" id="663603"/>
    <lineage>
        <taxon>Bacteria</taxon>
        <taxon>Bacillati</taxon>
        <taxon>Actinomycetota</taxon>
        <taxon>Actinomycetes</taxon>
        <taxon>Pseudonocardiales</taxon>
        <taxon>Pseudonocardiaceae</taxon>
        <taxon>Actinomycetospora</taxon>
    </lineage>
</organism>
<evidence type="ECO:0000313" key="3">
    <source>
        <dbReference type="EMBL" id="TDQ52703.1"/>
    </source>
</evidence>
<evidence type="ECO:0000256" key="2">
    <source>
        <dbReference type="SAM" id="Phobius"/>
    </source>
</evidence>
<feature type="compositionally biased region" description="Low complexity" evidence="1">
    <location>
        <begin position="183"/>
        <end position="199"/>
    </location>
</feature>
<evidence type="ECO:0000313" key="4">
    <source>
        <dbReference type="Proteomes" id="UP000295705"/>
    </source>
</evidence>
<feature type="compositionally biased region" description="Low complexity" evidence="1">
    <location>
        <begin position="218"/>
        <end position="227"/>
    </location>
</feature>
<protein>
    <submittedName>
        <fullName evidence="3">Uncharacterized protein</fullName>
    </submittedName>
</protein>
<feature type="transmembrane region" description="Helical" evidence="2">
    <location>
        <begin position="6"/>
        <end position="27"/>
    </location>
</feature>
<keyword evidence="2" id="KW-0472">Membrane</keyword>
<feature type="compositionally biased region" description="Pro residues" evidence="1">
    <location>
        <begin position="200"/>
        <end position="217"/>
    </location>
</feature>
<feature type="region of interest" description="Disordered" evidence="1">
    <location>
        <begin position="303"/>
        <end position="339"/>
    </location>
</feature>
<name>A0A4R6V272_9PSEU</name>
<keyword evidence="2" id="KW-0812">Transmembrane</keyword>
<dbReference type="RefSeq" id="WP_133828451.1">
    <property type="nucleotide sequence ID" value="NZ_BAABHR010000044.1"/>
</dbReference>
<dbReference type="Proteomes" id="UP000295705">
    <property type="component" value="Unassembled WGS sequence"/>
</dbReference>
<keyword evidence="4" id="KW-1185">Reference proteome</keyword>
<feature type="compositionally biased region" description="Low complexity" evidence="1">
    <location>
        <begin position="327"/>
        <end position="339"/>
    </location>
</feature>
<sequence>MGVLESPITWIVVAAVLVVIAILLLVLSAARRRRARRAAAAAAWPPPALEASRPNPDAPWSGPTPLPEERVRVTTRSAVSNVSGRAEAAAATRYAEPDTAPLDVDTIRARLAAELAKDGTTGDQPEEQPAEDRSASLFRPYAPSVPAGASATGDHAPARARHAAADAAGETDAPDTGEDAAESTDSTDTTEGPYATAPAARPPTPPAGTPIAPPTPTEPDTTAETPTSESAKDRLLGVLLRDPRAAVAALEAAGRGEDAAPGEGDVTALLRAGLSPAQVARLVGVDERDLATVVARGLGLLPAQASGGDVSTGENRTDDPGRSWANTASSAGSTTPTTG</sequence>
<reference evidence="3 4" key="1">
    <citation type="submission" date="2019-03" db="EMBL/GenBank/DDBJ databases">
        <title>Genomic Encyclopedia of Type Strains, Phase IV (KMG-IV): sequencing the most valuable type-strain genomes for metagenomic binning, comparative biology and taxonomic classification.</title>
        <authorList>
            <person name="Goeker M."/>
        </authorList>
    </citation>
    <scope>NUCLEOTIDE SEQUENCE [LARGE SCALE GENOMIC DNA]</scope>
    <source>
        <strain evidence="3 4">DSM 45775</strain>
    </source>
</reference>
<comment type="caution">
    <text evidence="3">The sequence shown here is derived from an EMBL/GenBank/DDBJ whole genome shotgun (WGS) entry which is preliminary data.</text>
</comment>
<keyword evidence="2" id="KW-1133">Transmembrane helix</keyword>
<feature type="region of interest" description="Disordered" evidence="1">
    <location>
        <begin position="41"/>
        <end position="70"/>
    </location>
</feature>
<feature type="compositionally biased region" description="Acidic residues" evidence="1">
    <location>
        <begin position="172"/>
        <end position="182"/>
    </location>
</feature>
<dbReference type="AlphaFoldDB" id="A0A4R6V272"/>
<gene>
    <name evidence="3" type="ORF">EV188_10779</name>
</gene>